<dbReference type="Proteomes" id="UP000283295">
    <property type="component" value="Unassembled WGS sequence"/>
</dbReference>
<feature type="domain" description="Glycosyltransferase 2-like" evidence="1">
    <location>
        <begin position="31"/>
        <end position="196"/>
    </location>
</feature>
<dbReference type="EMBL" id="QRVK01000034">
    <property type="protein sequence ID" value="RGS38921.1"/>
    <property type="molecule type" value="Genomic_DNA"/>
</dbReference>
<dbReference type="Gene3D" id="3.90.550.10">
    <property type="entry name" value="Spore Coat Polysaccharide Biosynthesis Protein SpsA, Chain A"/>
    <property type="match status" value="1"/>
</dbReference>
<dbReference type="GO" id="GO:0016740">
    <property type="term" value="F:transferase activity"/>
    <property type="evidence" value="ECO:0007669"/>
    <property type="project" value="UniProtKB-KW"/>
</dbReference>
<dbReference type="SUPFAM" id="SSF53448">
    <property type="entry name" value="Nucleotide-diphospho-sugar transferases"/>
    <property type="match status" value="1"/>
</dbReference>
<dbReference type="OrthoDB" id="9807778at2"/>
<dbReference type="InterPro" id="IPR029044">
    <property type="entry name" value="Nucleotide-diphossugar_trans"/>
</dbReference>
<evidence type="ECO:0000259" key="1">
    <source>
        <dbReference type="Pfam" id="PF00535"/>
    </source>
</evidence>
<accession>A0A412ILX3</accession>
<name>A0A412ILX3_9FIRM</name>
<dbReference type="PANTHER" id="PTHR48090:SF7">
    <property type="entry name" value="RFBJ PROTEIN"/>
    <property type="match status" value="1"/>
</dbReference>
<keyword evidence="2" id="KW-0808">Transferase</keyword>
<organism evidence="2 3">
    <name type="scientific">Coprococcus eutactus</name>
    <dbReference type="NCBI Taxonomy" id="33043"/>
    <lineage>
        <taxon>Bacteria</taxon>
        <taxon>Bacillati</taxon>
        <taxon>Bacillota</taxon>
        <taxon>Clostridia</taxon>
        <taxon>Lachnospirales</taxon>
        <taxon>Lachnospiraceae</taxon>
        <taxon>Coprococcus</taxon>
    </lineage>
</organism>
<protein>
    <submittedName>
        <fullName evidence="2">Glycosyltransferase family 2 protein</fullName>
    </submittedName>
</protein>
<proteinExistence type="predicted"/>
<dbReference type="Pfam" id="PF00535">
    <property type="entry name" value="Glycos_transf_2"/>
    <property type="match status" value="1"/>
</dbReference>
<evidence type="ECO:0000313" key="3">
    <source>
        <dbReference type="Proteomes" id="UP000283295"/>
    </source>
</evidence>
<sequence>MFKTIGVKSIAREIMNEMETEKNISPNITLSVVMPAYNEEAHIKDNLLETSKILNSFLHRYEIIAVNDGSSDSTWQLIREASDADSHITATGYNDNHGKGFAITTGIKAARGRYIAFLDSDLELSPALLRKFMKQMKDDDADIVIGSKLHPESKLDYPPLRRMMSYSYYVMLRMLFNLGIHDTQTGIKLFKSEVIKPIAENLTINGYAFDIEILVAAHKQGYKISEAPIALNYSRDDLSNGRRIKFRDIWKVFTDTIAIRKKY</sequence>
<gene>
    <name evidence="2" type="ORF">DWX94_11140</name>
</gene>
<dbReference type="PANTHER" id="PTHR48090">
    <property type="entry name" value="UNDECAPRENYL-PHOSPHATE 4-DEOXY-4-FORMAMIDO-L-ARABINOSE TRANSFERASE-RELATED"/>
    <property type="match status" value="1"/>
</dbReference>
<dbReference type="CDD" id="cd04179">
    <property type="entry name" value="DPM_DPG-synthase_like"/>
    <property type="match status" value="1"/>
</dbReference>
<comment type="caution">
    <text evidence="2">The sequence shown here is derived from an EMBL/GenBank/DDBJ whole genome shotgun (WGS) entry which is preliminary data.</text>
</comment>
<evidence type="ECO:0000313" key="2">
    <source>
        <dbReference type="EMBL" id="RGS38921.1"/>
    </source>
</evidence>
<reference evidence="2 3" key="1">
    <citation type="submission" date="2018-08" db="EMBL/GenBank/DDBJ databases">
        <title>A genome reference for cultivated species of the human gut microbiota.</title>
        <authorList>
            <person name="Zou Y."/>
            <person name="Xue W."/>
            <person name="Luo G."/>
        </authorList>
    </citation>
    <scope>NUCLEOTIDE SEQUENCE [LARGE SCALE GENOMIC DNA]</scope>
    <source>
        <strain evidence="2 3">AF22-21</strain>
    </source>
</reference>
<dbReference type="InterPro" id="IPR050256">
    <property type="entry name" value="Glycosyltransferase_2"/>
</dbReference>
<dbReference type="InterPro" id="IPR001173">
    <property type="entry name" value="Glyco_trans_2-like"/>
</dbReference>
<dbReference type="AlphaFoldDB" id="A0A412ILX3"/>